<dbReference type="PANTHER" id="PTHR35357">
    <property type="entry name" value="OS02G0537100 PROTEIN"/>
    <property type="match status" value="1"/>
</dbReference>
<evidence type="ECO:0000256" key="2">
    <source>
        <dbReference type="ARBA" id="ARBA00023157"/>
    </source>
</evidence>
<keyword evidence="2" id="KW-1015">Disulfide bond</keyword>
<sequence>MKHFNARRFDDANVEISSIMEASTTCEDGFKEKQGVVSPLTKRNGDTFQLSAVALSIMRMIQTVSG</sequence>
<feature type="domain" description="Pectinesterase inhibitor" evidence="4">
    <location>
        <begin position="5"/>
        <end position="57"/>
    </location>
</feature>
<dbReference type="PANTHER" id="PTHR35357:SF17">
    <property type="entry name" value="PECTINESTERASE INHIBITOR 12"/>
    <property type="match status" value="1"/>
</dbReference>
<name>A0AAW2RKC7_9LAMI</name>
<comment type="caution">
    <text evidence="5">The sequence shown here is derived from an EMBL/GenBank/DDBJ whole genome shotgun (WGS) entry which is preliminary data.</text>
</comment>
<accession>A0AAW2RKC7</accession>
<comment type="similarity">
    <text evidence="3">Belongs to the PMEI family.</text>
</comment>
<gene>
    <name evidence="5" type="ORF">Sangu_0066400</name>
</gene>
<dbReference type="Pfam" id="PF04043">
    <property type="entry name" value="PMEI"/>
    <property type="match status" value="1"/>
</dbReference>
<dbReference type="Gene3D" id="1.20.140.40">
    <property type="entry name" value="Invertase/pectin methylesterase inhibitor family protein"/>
    <property type="match status" value="1"/>
</dbReference>
<dbReference type="GO" id="GO:0004857">
    <property type="term" value="F:enzyme inhibitor activity"/>
    <property type="evidence" value="ECO:0007669"/>
    <property type="project" value="InterPro"/>
</dbReference>
<evidence type="ECO:0000256" key="3">
    <source>
        <dbReference type="ARBA" id="ARBA00038471"/>
    </source>
</evidence>
<reference evidence="5" key="1">
    <citation type="submission" date="2020-06" db="EMBL/GenBank/DDBJ databases">
        <authorList>
            <person name="Li T."/>
            <person name="Hu X."/>
            <person name="Zhang T."/>
            <person name="Song X."/>
            <person name="Zhang H."/>
            <person name="Dai N."/>
            <person name="Sheng W."/>
            <person name="Hou X."/>
            <person name="Wei L."/>
        </authorList>
    </citation>
    <scope>NUCLEOTIDE SEQUENCE</scope>
    <source>
        <strain evidence="5">G01</strain>
        <tissue evidence="5">Leaf</tissue>
    </source>
</reference>
<evidence type="ECO:0000256" key="1">
    <source>
        <dbReference type="ARBA" id="ARBA00022729"/>
    </source>
</evidence>
<dbReference type="NCBIfam" id="TIGR01614">
    <property type="entry name" value="PME_inhib"/>
    <property type="match status" value="1"/>
</dbReference>
<evidence type="ECO:0000313" key="5">
    <source>
        <dbReference type="EMBL" id="KAL0380021.1"/>
    </source>
</evidence>
<keyword evidence="1" id="KW-0732">Signal</keyword>
<protein>
    <submittedName>
        <fullName evidence="5">Invertase inhibitor</fullName>
    </submittedName>
</protein>
<reference evidence="5" key="2">
    <citation type="journal article" date="2024" name="Plant">
        <title>Genomic evolution and insights into agronomic trait innovations of Sesamum species.</title>
        <authorList>
            <person name="Miao H."/>
            <person name="Wang L."/>
            <person name="Qu L."/>
            <person name="Liu H."/>
            <person name="Sun Y."/>
            <person name="Le M."/>
            <person name="Wang Q."/>
            <person name="Wei S."/>
            <person name="Zheng Y."/>
            <person name="Lin W."/>
            <person name="Duan Y."/>
            <person name="Cao H."/>
            <person name="Xiong S."/>
            <person name="Wang X."/>
            <person name="Wei L."/>
            <person name="Li C."/>
            <person name="Ma Q."/>
            <person name="Ju M."/>
            <person name="Zhao R."/>
            <person name="Li G."/>
            <person name="Mu C."/>
            <person name="Tian Q."/>
            <person name="Mei H."/>
            <person name="Zhang T."/>
            <person name="Gao T."/>
            <person name="Zhang H."/>
        </authorList>
    </citation>
    <scope>NUCLEOTIDE SEQUENCE</scope>
    <source>
        <strain evidence="5">G01</strain>
    </source>
</reference>
<proteinExistence type="inferred from homology"/>
<dbReference type="InterPro" id="IPR035513">
    <property type="entry name" value="Invertase/methylesterase_inhib"/>
</dbReference>
<organism evidence="5">
    <name type="scientific">Sesamum angustifolium</name>
    <dbReference type="NCBI Taxonomy" id="2727405"/>
    <lineage>
        <taxon>Eukaryota</taxon>
        <taxon>Viridiplantae</taxon>
        <taxon>Streptophyta</taxon>
        <taxon>Embryophyta</taxon>
        <taxon>Tracheophyta</taxon>
        <taxon>Spermatophyta</taxon>
        <taxon>Magnoliopsida</taxon>
        <taxon>eudicotyledons</taxon>
        <taxon>Gunneridae</taxon>
        <taxon>Pentapetalae</taxon>
        <taxon>asterids</taxon>
        <taxon>lamiids</taxon>
        <taxon>Lamiales</taxon>
        <taxon>Pedaliaceae</taxon>
        <taxon>Sesamum</taxon>
    </lineage>
</organism>
<dbReference type="EMBL" id="JACGWK010000001">
    <property type="protein sequence ID" value="KAL0380021.1"/>
    <property type="molecule type" value="Genomic_DNA"/>
</dbReference>
<dbReference type="InterPro" id="IPR006501">
    <property type="entry name" value="Pectinesterase_inhib_dom"/>
</dbReference>
<dbReference type="SUPFAM" id="SSF101148">
    <property type="entry name" value="Plant invertase/pectin methylesterase inhibitor"/>
    <property type="match status" value="1"/>
</dbReference>
<evidence type="ECO:0000259" key="4">
    <source>
        <dbReference type="Pfam" id="PF04043"/>
    </source>
</evidence>
<dbReference type="AlphaFoldDB" id="A0AAW2RKC7"/>